<name>A0A1I0SP82_9BACL</name>
<dbReference type="PROSITE" id="PS51480">
    <property type="entry name" value="DHAL"/>
    <property type="match status" value="1"/>
</dbReference>
<evidence type="ECO:0000256" key="5">
    <source>
        <dbReference type="ARBA" id="ARBA00022777"/>
    </source>
</evidence>
<comment type="catalytic activity">
    <reaction evidence="1">
        <text>dihydroxyacetone + phosphoenolpyruvate = dihydroxyacetone phosphate + pyruvate</text>
        <dbReference type="Rhea" id="RHEA:18381"/>
        <dbReference type="ChEBI" id="CHEBI:15361"/>
        <dbReference type="ChEBI" id="CHEBI:16016"/>
        <dbReference type="ChEBI" id="CHEBI:57642"/>
        <dbReference type="ChEBI" id="CHEBI:58702"/>
        <dbReference type="EC" id="2.7.1.121"/>
    </reaction>
</comment>
<dbReference type="SUPFAM" id="SSF101473">
    <property type="entry name" value="DhaL-like"/>
    <property type="match status" value="1"/>
</dbReference>
<dbReference type="Gene3D" id="1.25.40.340">
    <property type="match status" value="1"/>
</dbReference>
<dbReference type="FunFam" id="1.25.40.340:FF:000002">
    <property type="entry name" value="Dihydroxyacetone kinase, L subunit"/>
    <property type="match status" value="1"/>
</dbReference>
<evidence type="ECO:0000256" key="9">
    <source>
        <dbReference type="SAM" id="MobiDB-lite"/>
    </source>
</evidence>
<comment type="subunit">
    <text evidence="7">Homodimer. The dihydroxyacetone kinase complex is composed of a homodimer of DhaM, a homodimer of DhaK and the subunit DhaL.</text>
</comment>
<dbReference type="EMBL" id="FOJS01000003">
    <property type="protein sequence ID" value="SFA41334.1"/>
    <property type="molecule type" value="Genomic_DNA"/>
</dbReference>
<dbReference type="InterPro" id="IPR004007">
    <property type="entry name" value="DhaL_dom"/>
</dbReference>
<comment type="function">
    <text evidence="8">ADP-binding subunit of the dihydroxyacetone kinase, which is responsible for the phosphoenolpyruvate (PEP)-dependent phosphorylation of dihydroxyacetone. DhaL-ADP is converted to DhaL-ATP via a phosphoryl group transfer from DhaM and transmits it to dihydroxyacetone binds to DhaK.</text>
</comment>
<dbReference type="GO" id="GO:0047324">
    <property type="term" value="F:phosphoenolpyruvate-glycerone phosphotransferase activity"/>
    <property type="evidence" value="ECO:0007669"/>
    <property type="project" value="UniProtKB-EC"/>
</dbReference>
<dbReference type="GO" id="GO:0005829">
    <property type="term" value="C:cytosol"/>
    <property type="evidence" value="ECO:0007669"/>
    <property type="project" value="TreeGrafter"/>
</dbReference>
<evidence type="ECO:0000256" key="3">
    <source>
        <dbReference type="ARBA" id="ARBA00012095"/>
    </source>
</evidence>
<evidence type="ECO:0000256" key="4">
    <source>
        <dbReference type="ARBA" id="ARBA00022679"/>
    </source>
</evidence>
<evidence type="ECO:0000313" key="12">
    <source>
        <dbReference type="Proteomes" id="UP000198650"/>
    </source>
</evidence>
<dbReference type="GO" id="GO:0004371">
    <property type="term" value="F:glycerone kinase activity"/>
    <property type="evidence" value="ECO:0007669"/>
    <property type="project" value="InterPro"/>
</dbReference>
<dbReference type="PANTHER" id="PTHR28629">
    <property type="entry name" value="TRIOKINASE/FMN CYCLASE"/>
    <property type="match status" value="1"/>
</dbReference>
<dbReference type="Pfam" id="PF02734">
    <property type="entry name" value="Dak2"/>
    <property type="match status" value="1"/>
</dbReference>
<keyword evidence="4" id="KW-0808">Transferase</keyword>
<evidence type="ECO:0000256" key="7">
    <source>
        <dbReference type="ARBA" id="ARBA00046577"/>
    </source>
</evidence>
<dbReference type="STRING" id="186116.SAMN05192569_10036"/>
<feature type="domain" description="DhaL" evidence="10">
    <location>
        <begin position="6"/>
        <end position="208"/>
    </location>
</feature>
<evidence type="ECO:0000256" key="1">
    <source>
        <dbReference type="ARBA" id="ARBA00001113"/>
    </source>
</evidence>
<evidence type="ECO:0000256" key="6">
    <source>
        <dbReference type="ARBA" id="ARBA00022798"/>
    </source>
</evidence>
<dbReference type="PANTHER" id="PTHR28629:SF4">
    <property type="entry name" value="TRIOKINASE_FMN CYCLASE"/>
    <property type="match status" value="1"/>
</dbReference>
<dbReference type="OrthoDB" id="9800291at2"/>
<evidence type="ECO:0000256" key="8">
    <source>
        <dbReference type="ARBA" id="ARBA00055771"/>
    </source>
</evidence>
<dbReference type="AlphaFoldDB" id="A0A1I0SP82"/>
<dbReference type="Proteomes" id="UP000198650">
    <property type="component" value="Unassembled WGS sequence"/>
</dbReference>
<dbReference type="NCBIfam" id="TIGR02365">
    <property type="entry name" value="dha_L_ycgS"/>
    <property type="match status" value="1"/>
</dbReference>
<keyword evidence="5 11" id="KW-0418">Kinase</keyword>
<comment type="pathway">
    <text evidence="2">Polyol metabolism; glycerol degradation.</text>
</comment>
<proteinExistence type="predicted"/>
<evidence type="ECO:0000313" key="11">
    <source>
        <dbReference type="EMBL" id="SFA41334.1"/>
    </source>
</evidence>
<organism evidence="11 12">
    <name type="scientific">Parageobacillus thermantarcticus</name>
    <dbReference type="NCBI Taxonomy" id="186116"/>
    <lineage>
        <taxon>Bacteria</taxon>
        <taxon>Bacillati</taxon>
        <taxon>Bacillota</taxon>
        <taxon>Bacilli</taxon>
        <taxon>Bacillales</taxon>
        <taxon>Anoxybacillaceae</taxon>
        <taxon>Parageobacillus</taxon>
    </lineage>
</organism>
<dbReference type="GO" id="GO:0019563">
    <property type="term" value="P:glycerol catabolic process"/>
    <property type="evidence" value="ECO:0007669"/>
    <property type="project" value="TreeGrafter"/>
</dbReference>
<dbReference type="RefSeq" id="WP_013401206.1">
    <property type="nucleotide sequence ID" value="NZ_FOJS01000003.1"/>
</dbReference>
<accession>A0A1I0SP82</accession>
<dbReference type="InterPro" id="IPR036117">
    <property type="entry name" value="DhaL_dom_sf"/>
</dbReference>
<dbReference type="InterPro" id="IPR050861">
    <property type="entry name" value="Dihydroxyacetone_Kinase"/>
</dbReference>
<dbReference type="SMART" id="SM01120">
    <property type="entry name" value="Dak2"/>
    <property type="match status" value="1"/>
</dbReference>
<evidence type="ECO:0000259" key="10">
    <source>
        <dbReference type="PROSITE" id="PS51480"/>
    </source>
</evidence>
<sequence length="219" mass="24086">MLIKADSFKQALKDIANKIEVEKEYLSELDRAIGDGDHGVTMSIGWKAVVEKLNTDLKEEEDCGEICKVVAKTFLNAVGSSVGPLYATAFLRGSKVLQGKTELNDEDLYKFWISAGKGIQERGKAEVGDKTMWDTISPAVQALEQSYEQGEDFLTGFRKAVASGEEGMKSTKDMISKKGRSSRLGERSLGNQDPGATSAYFILSAFLQYLENTQLKHNV</sequence>
<feature type="region of interest" description="Disordered" evidence="9">
    <location>
        <begin position="168"/>
        <end position="191"/>
    </location>
</feature>
<evidence type="ECO:0000256" key="2">
    <source>
        <dbReference type="ARBA" id="ARBA00004745"/>
    </source>
</evidence>
<reference evidence="12" key="1">
    <citation type="submission" date="2016-10" db="EMBL/GenBank/DDBJ databases">
        <authorList>
            <person name="Varghese N."/>
            <person name="Submissions S."/>
        </authorList>
    </citation>
    <scope>NUCLEOTIDE SEQUENCE [LARGE SCALE GENOMIC DNA]</scope>
    <source>
        <strain evidence="12">M1</strain>
    </source>
</reference>
<gene>
    <name evidence="11" type="ORF">SAMN05192569_10036</name>
</gene>
<keyword evidence="6" id="KW-0319">Glycerol metabolism</keyword>
<dbReference type="EC" id="2.7.1.121" evidence="3"/>
<keyword evidence="12" id="KW-1185">Reference proteome</keyword>
<dbReference type="InterPro" id="IPR012737">
    <property type="entry name" value="DhaK_L_YcgS"/>
</dbReference>
<protein>
    <recommendedName>
        <fullName evidence="3">phosphoenolpyruvate--glycerone phosphotransferase</fullName>
        <ecNumber evidence="3">2.7.1.121</ecNumber>
    </recommendedName>
</protein>